<dbReference type="NCBIfam" id="NF003707">
    <property type="entry name" value="PRK05325.1-2"/>
    <property type="match status" value="1"/>
</dbReference>
<dbReference type="PANTHER" id="PTHR30510">
    <property type="entry name" value="UPF0229 PROTEIN YEAH"/>
    <property type="match status" value="1"/>
</dbReference>
<feature type="compositionally biased region" description="Acidic residues" evidence="2">
    <location>
        <begin position="104"/>
        <end position="113"/>
    </location>
</feature>
<dbReference type="NCBIfam" id="NF003708">
    <property type="entry name" value="PRK05325.1-3"/>
    <property type="match status" value="1"/>
</dbReference>
<dbReference type="RefSeq" id="WP_120353768.1">
    <property type="nucleotide sequence ID" value="NZ_RAQO01000004.1"/>
</dbReference>
<dbReference type="EMBL" id="RAQO01000004">
    <property type="protein sequence ID" value="RKF19763.1"/>
    <property type="molecule type" value="Genomic_DNA"/>
</dbReference>
<dbReference type="HAMAP" id="MF_01232">
    <property type="entry name" value="UPF0229"/>
    <property type="match status" value="1"/>
</dbReference>
<sequence>MAHFIDRRLNGKNKSAVNRQRFLRRYKSQIKDAVREAVNKRSIRDLESGENVSIPQQDISEPSFGQGSGGNQQRVLPGNDQFIPGDRIERPPPQGSEQGSGDGDASDQGEGNDDFQFQISRDEYLDIVFEDLELPNLQQTDQASVVEYKSHRAGFTNDGVASNINIVRSLQSSLMRRVALGSGKRKQLNALLEQLTNDENDPNVPQADILALREQILTLQQALKRIPFIDTFDVKYNNFVQHPVPSSQAVMFCLMDVSGSMDQATKDIAKRFYLLLYLFLSRKYKQTEVVFIRHHTQAKEVDEHEFFYSQETGGTIVSSALSLMHKIVAERYPLNQWNIYAAQASDGDNWADDSPLCHRIMDEQILPIVRHYSYVEITKRSHQSLWREYQRLAESFPNFAIKNIVDETDVVPTFREIFQKQLSHS</sequence>
<comment type="caution">
    <text evidence="3">The sequence shown here is derived from an EMBL/GenBank/DDBJ whole genome shotgun (WGS) entry which is preliminary data.</text>
</comment>
<dbReference type="PANTHER" id="PTHR30510:SF2">
    <property type="entry name" value="UPF0229 PROTEIN YEAH"/>
    <property type="match status" value="1"/>
</dbReference>
<evidence type="ECO:0000256" key="1">
    <source>
        <dbReference type="HAMAP-Rule" id="MF_01232"/>
    </source>
</evidence>
<dbReference type="AlphaFoldDB" id="A0A420EGG7"/>
<feature type="region of interest" description="Disordered" evidence="2">
    <location>
        <begin position="47"/>
        <end position="114"/>
    </location>
</feature>
<dbReference type="OrthoDB" id="9788289at2"/>
<proteinExistence type="inferred from homology"/>
<evidence type="ECO:0000313" key="4">
    <source>
        <dbReference type="Proteomes" id="UP000286482"/>
    </source>
</evidence>
<comment type="similarity">
    <text evidence="1">Belongs to the UPF0229 family.</text>
</comment>
<keyword evidence="4" id="KW-1185">Reference proteome</keyword>
<evidence type="ECO:0000256" key="2">
    <source>
        <dbReference type="SAM" id="MobiDB-lite"/>
    </source>
</evidence>
<dbReference type="InterPro" id="IPR006698">
    <property type="entry name" value="UPF0229"/>
</dbReference>
<feature type="compositionally biased region" description="Polar residues" evidence="2">
    <location>
        <begin position="50"/>
        <end position="65"/>
    </location>
</feature>
<dbReference type="Proteomes" id="UP000286482">
    <property type="component" value="Unassembled WGS sequence"/>
</dbReference>
<name>A0A420EGG7_9ALTE</name>
<protein>
    <recommendedName>
        <fullName evidence="1">UPF0229 protein DBZ36_04710</fullName>
    </recommendedName>
</protein>
<organism evidence="3 4">
    <name type="scientific">Alginatibacterium sediminis</name>
    <dbReference type="NCBI Taxonomy" id="2164068"/>
    <lineage>
        <taxon>Bacteria</taxon>
        <taxon>Pseudomonadati</taxon>
        <taxon>Pseudomonadota</taxon>
        <taxon>Gammaproteobacteria</taxon>
        <taxon>Alteromonadales</taxon>
        <taxon>Alteromonadaceae</taxon>
        <taxon>Alginatibacterium</taxon>
    </lineage>
</organism>
<reference evidence="3 4" key="1">
    <citation type="submission" date="2018-09" db="EMBL/GenBank/DDBJ databases">
        <authorList>
            <person name="Wang Z."/>
        </authorList>
    </citation>
    <scope>NUCLEOTIDE SEQUENCE [LARGE SCALE GENOMIC DNA]</scope>
    <source>
        <strain evidence="3 4">ALS 81</strain>
    </source>
</reference>
<evidence type="ECO:0000313" key="3">
    <source>
        <dbReference type="EMBL" id="RKF19763.1"/>
    </source>
</evidence>
<accession>A0A420EGG7</accession>
<gene>
    <name evidence="3" type="ORF">DBZ36_04710</name>
</gene>
<dbReference type="Pfam" id="PF04285">
    <property type="entry name" value="DUF444"/>
    <property type="match status" value="1"/>
</dbReference>